<keyword evidence="3" id="KW-1185">Reference proteome</keyword>
<feature type="transmembrane region" description="Helical" evidence="1">
    <location>
        <begin position="116"/>
        <end position="135"/>
    </location>
</feature>
<reference evidence="2" key="1">
    <citation type="submission" date="2022-07" db="EMBL/GenBank/DDBJ databases">
        <title>Faecal culturing of patients with breast cancer.</title>
        <authorList>
            <person name="Teng N.M.Y."/>
            <person name="Kiu R."/>
            <person name="Evans R."/>
            <person name="Baker D.J."/>
            <person name="Zenner C."/>
            <person name="Robinson S.D."/>
            <person name="Hall L.J."/>
        </authorList>
    </citation>
    <scope>NUCLEOTIDE SEQUENCE</scope>
    <source>
        <strain evidence="2">LH1062</strain>
    </source>
</reference>
<evidence type="ECO:0000313" key="2">
    <source>
        <dbReference type="EMBL" id="UTY40238.1"/>
    </source>
</evidence>
<keyword evidence="1" id="KW-1133">Transmembrane helix</keyword>
<dbReference type="RefSeq" id="WP_290141662.1">
    <property type="nucleotide sequence ID" value="NZ_CP101620.1"/>
</dbReference>
<dbReference type="EMBL" id="CP101620">
    <property type="protein sequence ID" value="UTY40238.1"/>
    <property type="molecule type" value="Genomic_DNA"/>
</dbReference>
<feature type="transmembrane region" description="Helical" evidence="1">
    <location>
        <begin position="147"/>
        <end position="167"/>
    </location>
</feature>
<evidence type="ECO:0000256" key="1">
    <source>
        <dbReference type="SAM" id="Phobius"/>
    </source>
</evidence>
<gene>
    <name evidence="2" type="ORF">NMU03_05450</name>
</gene>
<organism evidence="2 3">
    <name type="scientific">Allocoprobacillus halotolerans</name>
    <dbReference type="NCBI Taxonomy" id="2944914"/>
    <lineage>
        <taxon>Bacteria</taxon>
        <taxon>Bacillati</taxon>
        <taxon>Bacillota</taxon>
        <taxon>Erysipelotrichia</taxon>
        <taxon>Erysipelotrichales</taxon>
        <taxon>Erysipelotrichaceae</taxon>
        <taxon>Allocoprobacillus</taxon>
    </lineage>
</organism>
<keyword evidence="1" id="KW-0812">Transmembrane</keyword>
<protein>
    <submittedName>
        <fullName evidence="2">Uncharacterized protein</fullName>
    </submittedName>
</protein>
<feature type="transmembrane region" description="Helical" evidence="1">
    <location>
        <begin position="43"/>
        <end position="62"/>
    </location>
</feature>
<keyword evidence="1" id="KW-0472">Membrane</keyword>
<evidence type="ECO:0000313" key="3">
    <source>
        <dbReference type="Proteomes" id="UP001060112"/>
    </source>
</evidence>
<name>A0ABY5I4F8_9FIRM</name>
<accession>A0ABY5I4F8</accession>
<proteinExistence type="predicted"/>
<feature type="transmembrane region" description="Helical" evidence="1">
    <location>
        <begin position="12"/>
        <end position="31"/>
    </location>
</feature>
<sequence>MIGKYFIKSFFHKTNFILFGIINLYLLFQLYRYKTQYVDTTIVISNTYCLSINLYFLVYIIYRNKRLSQNLNHILIRLSKDEFIQECIKCIFMETISFIIFVYVFPLLIFRHIYHLSVYFIYIILLFISFLFYQLIELSAIFCPYKITHFILLILPFIINLSLQIYFLNTLYERIGGFI</sequence>
<feature type="transmembrane region" description="Helical" evidence="1">
    <location>
        <begin position="83"/>
        <end position="110"/>
    </location>
</feature>
<dbReference type="Proteomes" id="UP001060112">
    <property type="component" value="Chromosome"/>
</dbReference>